<proteinExistence type="predicted"/>
<dbReference type="InterPro" id="IPR023772">
    <property type="entry name" value="DNA-bd_HTH_TetR-type_CS"/>
</dbReference>
<dbReference type="InterPro" id="IPR001647">
    <property type="entry name" value="HTH_TetR"/>
</dbReference>
<dbReference type="PROSITE" id="PS50977">
    <property type="entry name" value="HTH_TETR_2"/>
    <property type="match status" value="1"/>
</dbReference>
<dbReference type="EMBL" id="CP017634">
    <property type="protein sequence ID" value="ATW25617.1"/>
    <property type="molecule type" value="Genomic_DNA"/>
</dbReference>
<evidence type="ECO:0000313" key="5">
    <source>
        <dbReference type="Proteomes" id="UP000323521"/>
    </source>
</evidence>
<dbReference type="Gene3D" id="1.10.10.60">
    <property type="entry name" value="Homeodomain-like"/>
    <property type="match status" value="1"/>
</dbReference>
<dbReference type="Pfam" id="PF00440">
    <property type="entry name" value="TetR_N"/>
    <property type="match status" value="1"/>
</dbReference>
<dbReference type="PROSITE" id="PS01081">
    <property type="entry name" value="HTH_TETR_1"/>
    <property type="match status" value="1"/>
</dbReference>
<dbReference type="SUPFAM" id="SSF46689">
    <property type="entry name" value="Homeodomain-like"/>
    <property type="match status" value="1"/>
</dbReference>
<keyword evidence="5" id="KW-1185">Reference proteome</keyword>
<reference evidence="4 5" key="1">
    <citation type="submission" date="2016-10" db="EMBL/GenBank/DDBJ databases">
        <title>Complete Genome Sequence of Peptococcaceae strain DCMF.</title>
        <authorList>
            <person name="Edwards R.J."/>
            <person name="Holland S.I."/>
            <person name="Deshpande N.P."/>
            <person name="Wong Y.K."/>
            <person name="Ertan H."/>
            <person name="Manefield M."/>
            <person name="Russell T.L."/>
            <person name="Lee M.J."/>
        </authorList>
    </citation>
    <scope>NUCLEOTIDE SEQUENCE [LARGE SCALE GENOMIC DNA]</scope>
    <source>
        <strain evidence="4 5">DCMF</strain>
    </source>
</reference>
<dbReference type="InterPro" id="IPR050109">
    <property type="entry name" value="HTH-type_TetR-like_transc_reg"/>
</dbReference>
<dbReference type="Gene3D" id="1.10.357.10">
    <property type="entry name" value="Tetracycline Repressor, domain 2"/>
    <property type="match status" value="1"/>
</dbReference>
<dbReference type="InterPro" id="IPR009057">
    <property type="entry name" value="Homeodomain-like_sf"/>
</dbReference>
<feature type="DNA-binding region" description="H-T-H motif" evidence="2">
    <location>
        <begin position="28"/>
        <end position="47"/>
    </location>
</feature>
<dbReference type="OrthoDB" id="9780939at2"/>
<accession>A0A3G1KT63</accession>
<dbReference type="KEGG" id="fwa:DCMF_13370"/>
<gene>
    <name evidence="4" type="ORF">DCMF_13370</name>
</gene>
<feature type="domain" description="HTH tetR-type" evidence="3">
    <location>
        <begin position="5"/>
        <end position="65"/>
    </location>
</feature>
<dbReference type="InterPro" id="IPR036271">
    <property type="entry name" value="Tet_transcr_reg_TetR-rel_C_sf"/>
</dbReference>
<organism evidence="4 5">
    <name type="scientific">Formimonas warabiya</name>
    <dbReference type="NCBI Taxonomy" id="1761012"/>
    <lineage>
        <taxon>Bacteria</taxon>
        <taxon>Bacillati</taxon>
        <taxon>Bacillota</taxon>
        <taxon>Clostridia</taxon>
        <taxon>Eubacteriales</taxon>
        <taxon>Peptococcaceae</taxon>
        <taxon>Candidatus Formimonas</taxon>
    </lineage>
</organism>
<dbReference type="PANTHER" id="PTHR30328">
    <property type="entry name" value="TRANSCRIPTIONAL REPRESSOR"/>
    <property type="match status" value="1"/>
</dbReference>
<protein>
    <submittedName>
        <fullName evidence="4">TetR family transcriptional regulator</fullName>
    </submittedName>
</protein>
<dbReference type="Proteomes" id="UP000323521">
    <property type="component" value="Chromosome"/>
</dbReference>
<dbReference type="RefSeq" id="WP_148134871.1">
    <property type="nucleotide sequence ID" value="NZ_CP017634.1"/>
</dbReference>
<evidence type="ECO:0000313" key="4">
    <source>
        <dbReference type="EMBL" id="ATW25617.1"/>
    </source>
</evidence>
<dbReference type="PANTHER" id="PTHR30328:SF54">
    <property type="entry name" value="HTH-TYPE TRANSCRIPTIONAL REPRESSOR SCO4008"/>
    <property type="match status" value="1"/>
</dbReference>
<evidence type="ECO:0000256" key="2">
    <source>
        <dbReference type="PROSITE-ProRule" id="PRU00335"/>
    </source>
</evidence>
<dbReference type="GO" id="GO:0003677">
    <property type="term" value="F:DNA binding"/>
    <property type="evidence" value="ECO:0007669"/>
    <property type="project" value="UniProtKB-UniRule"/>
</dbReference>
<dbReference type="GO" id="GO:0006355">
    <property type="term" value="P:regulation of DNA-templated transcription"/>
    <property type="evidence" value="ECO:0007669"/>
    <property type="project" value="UniProtKB-ARBA"/>
</dbReference>
<name>A0A3G1KT63_FORW1</name>
<evidence type="ECO:0000256" key="1">
    <source>
        <dbReference type="ARBA" id="ARBA00023125"/>
    </source>
</evidence>
<dbReference type="PRINTS" id="PR00455">
    <property type="entry name" value="HTHTETR"/>
</dbReference>
<dbReference type="SUPFAM" id="SSF48498">
    <property type="entry name" value="Tetracyclin repressor-like, C-terminal domain"/>
    <property type="match status" value="1"/>
</dbReference>
<evidence type="ECO:0000259" key="3">
    <source>
        <dbReference type="PROSITE" id="PS50977"/>
    </source>
</evidence>
<dbReference type="AlphaFoldDB" id="A0A3G1KT63"/>
<sequence length="203" mass="24288">MPLQLYDKERILEACFDVFARHGYANTSTTMLAEQAGISKALIFHHFKSKKELYFSVLDRCFEKGRIEMGFDTLLENQDFFEAKEKSSIIKFHYYKSNPDLMRIIREAFYTTPDELKMEIQEKYGVLLANNEKEWKRLFEKVSLREGVNREQAFRLVMLTLDYFDNKYLSDIKINDDLEERYLQDFLEERNSFLSMIRFGIAK</sequence>
<keyword evidence="1 2" id="KW-0238">DNA-binding</keyword>